<dbReference type="Gene3D" id="1.10.510.10">
    <property type="entry name" value="Transferase(Phosphotransferase) domain 1"/>
    <property type="match status" value="1"/>
</dbReference>
<keyword evidence="12" id="KW-1185">Reference proteome</keyword>
<evidence type="ECO:0000256" key="7">
    <source>
        <dbReference type="PROSITE-ProRule" id="PRU10141"/>
    </source>
</evidence>
<evidence type="ECO:0000256" key="2">
    <source>
        <dbReference type="ARBA" id="ARBA00022527"/>
    </source>
</evidence>
<dbReference type="InterPro" id="IPR011009">
    <property type="entry name" value="Kinase-like_dom_sf"/>
</dbReference>
<comment type="caution">
    <text evidence="11">The sequence shown here is derived from an EMBL/GenBank/DDBJ whole genome shotgun (WGS) entry which is preliminary data.</text>
</comment>
<keyword evidence="6 7" id="KW-0067">ATP-binding</keyword>
<keyword evidence="9" id="KW-0812">Transmembrane</keyword>
<feature type="region of interest" description="Disordered" evidence="8">
    <location>
        <begin position="330"/>
        <end position="372"/>
    </location>
</feature>
<dbReference type="EC" id="2.7.11.1" evidence="1"/>
<dbReference type="SUPFAM" id="SSF56112">
    <property type="entry name" value="Protein kinase-like (PK-like)"/>
    <property type="match status" value="1"/>
</dbReference>
<name>A0A5C5RUB3_9ACTN</name>
<protein>
    <recommendedName>
        <fullName evidence="1">non-specific serine/threonine protein kinase</fullName>
        <ecNumber evidence="1">2.7.11.1</ecNumber>
    </recommendedName>
</protein>
<keyword evidence="2" id="KW-0723">Serine/threonine-protein kinase</keyword>
<dbReference type="EMBL" id="VIGV01000001">
    <property type="protein sequence ID" value="TWS25755.1"/>
    <property type="molecule type" value="Genomic_DNA"/>
</dbReference>
<dbReference type="Gene3D" id="3.30.200.20">
    <property type="entry name" value="Phosphorylase Kinase, domain 1"/>
    <property type="match status" value="1"/>
</dbReference>
<reference evidence="11 12" key="2">
    <citation type="submission" date="2019-08" db="EMBL/GenBank/DDBJ databases">
        <title>Tsukamurella conjunctivitidis sp. nov., Tsukamurella assacharolytica sp. nov. and Tsukamurella sputae sp. nov. isolated from patients with conjunctivitis, bacteraemia (lymphoma) and respiratory infection (sputum) in Hong Kong.</title>
        <authorList>
            <person name="Fok K.M.N."/>
            <person name="Fong J.Y.H."/>
        </authorList>
    </citation>
    <scope>NUCLEOTIDE SEQUENCE [LARGE SCALE GENOMIC DNA]</scope>
    <source>
        <strain evidence="11 12">HKU70</strain>
    </source>
</reference>
<dbReference type="PROSITE" id="PS50011">
    <property type="entry name" value="PROTEIN_KINASE_DOM"/>
    <property type="match status" value="1"/>
</dbReference>
<feature type="binding site" evidence="7">
    <location>
        <position position="77"/>
    </location>
    <ligand>
        <name>ATP</name>
        <dbReference type="ChEBI" id="CHEBI:30616"/>
    </ligand>
</feature>
<dbReference type="FunFam" id="1.10.510.10:FF:000021">
    <property type="entry name" value="Serine/threonine protein kinase"/>
    <property type="match status" value="1"/>
</dbReference>
<evidence type="ECO:0000313" key="11">
    <source>
        <dbReference type="EMBL" id="TWS25755.1"/>
    </source>
</evidence>
<feature type="transmembrane region" description="Helical" evidence="9">
    <location>
        <begin position="393"/>
        <end position="416"/>
    </location>
</feature>
<dbReference type="Pfam" id="PF00069">
    <property type="entry name" value="Pkinase"/>
    <property type="match status" value="1"/>
</dbReference>
<feature type="compositionally biased region" description="Low complexity" evidence="8">
    <location>
        <begin position="358"/>
        <end position="372"/>
    </location>
</feature>
<proteinExistence type="predicted"/>
<organism evidence="11 12">
    <name type="scientific">Tsukamurella sputi</name>
    <dbReference type="NCBI Taxonomy" id="2591848"/>
    <lineage>
        <taxon>Bacteria</taxon>
        <taxon>Bacillati</taxon>
        <taxon>Actinomycetota</taxon>
        <taxon>Actinomycetes</taxon>
        <taxon>Mycobacteriales</taxon>
        <taxon>Tsukamurellaceae</taxon>
        <taxon>Tsukamurella</taxon>
    </lineage>
</organism>
<keyword evidence="5 11" id="KW-0418">Kinase</keyword>
<dbReference type="FunFam" id="3.30.200.20:FF:000348">
    <property type="entry name" value="Serine/threonine protein kinase"/>
    <property type="match status" value="1"/>
</dbReference>
<evidence type="ECO:0000256" key="4">
    <source>
        <dbReference type="ARBA" id="ARBA00022741"/>
    </source>
</evidence>
<dbReference type="PANTHER" id="PTHR43289">
    <property type="entry name" value="MITOGEN-ACTIVATED PROTEIN KINASE KINASE KINASE 20-RELATED"/>
    <property type="match status" value="1"/>
</dbReference>
<evidence type="ECO:0000256" key="1">
    <source>
        <dbReference type="ARBA" id="ARBA00012513"/>
    </source>
</evidence>
<dbReference type="GO" id="GO:0004674">
    <property type="term" value="F:protein serine/threonine kinase activity"/>
    <property type="evidence" value="ECO:0007669"/>
    <property type="project" value="UniProtKB-KW"/>
</dbReference>
<evidence type="ECO:0000256" key="6">
    <source>
        <dbReference type="ARBA" id="ARBA00022840"/>
    </source>
</evidence>
<evidence type="ECO:0000256" key="3">
    <source>
        <dbReference type="ARBA" id="ARBA00022679"/>
    </source>
</evidence>
<dbReference type="SMART" id="SM00220">
    <property type="entry name" value="S_TKc"/>
    <property type="match status" value="1"/>
</dbReference>
<gene>
    <name evidence="11" type="ORF">FK268_00285</name>
</gene>
<evidence type="ECO:0000256" key="5">
    <source>
        <dbReference type="ARBA" id="ARBA00022777"/>
    </source>
</evidence>
<dbReference type="InterPro" id="IPR017441">
    <property type="entry name" value="Protein_kinase_ATP_BS"/>
</dbReference>
<sequence>MSPGRRRLPQTTSSWPFPSVHPATISAAPSGRTLMTEGTRSGSTLGPYEIGRLLGRGGMGEVYLAHDAQRDRDVALKLLHTSAAEDPQFRERFARESQTVARLADPHVIPIHDFGEIDGVLFIDMRLVEGRNLAEVLHDGPLPPERAVTVVEQVAGALDAAHAKGLVHRDVKPANIELTESGFPYLLDFGLAVADTQSRMTSAGLFVGSQAYAAPERFDGDSATVASDVYSLTCVLFEALTGHAPYRGESLGAMLKQHLTAAIPRPSAEAPVPAAMDTVVARGMAKDPADRFSSCGELAHAAREALSGHSVDVPLPSPAYDQTLIRPLAEPSDPTVISQPQPPADSHPTVVSQPSHPAPAQGSYPSAPSYPAAPSYPPAPAYQQAPPPGRSRAVPILSVVAALLVGATAVLGYVALSDRKTAPAAQTGASTATATATVTAPATAQSSTDAPPTTTTTAAPNPLAALQARAAADRPVVLATLNNRWVAQLSSKWSGVPDLGRTWYEADILGEISYFDQRFGNVRVLSSADWSVYDHNRQYWIAVYAGTSWDDAAPALAWCLAQNFDRDHCAAKLISDTHAVSGSNAYNP</sequence>
<keyword evidence="4 7" id="KW-0547">Nucleotide-binding</keyword>
<dbReference type="AlphaFoldDB" id="A0A5C5RUB3"/>
<reference evidence="11 12" key="1">
    <citation type="submission" date="2019-06" db="EMBL/GenBank/DDBJ databases">
        <authorList>
            <person name="Teng J.L.L."/>
            <person name="Lee H.H."/>
            <person name="Lau S.K.P."/>
            <person name="Woo P.C.Y."/>
        </authorList>
    </citation>
    <scope>NUCLEOTIDE SEQUENCE [LARGE SCALE GENOMIC DNA]</scope>
    <source>
        <strain evidence="11 12">HKU70</strain>
    </source>
</reference>
<evidence type="ECO:0000259" key="10">
    <source>
        <dbReference type="PROSITE" id="PS50011"/>
    </source>
</evidence>
<feature type="region of interest" description="Disordered" evidence="8">
    <location>
        <begin position="1"/>
        <end position="42"/>
    </location>
</feature>
<evidence type="ECO:0000313" key="12">
    <source>
        <dbReference type="Proteomes" id="UP000319792"/>
    </source>
</evidence>
<feature type="region of interest" description="Disordered" evidence="8">
    <location>
        <begin position="440"/>
        <end position="459"/>
    </location>
</feature>
<keyword evidence="9" id="KW-0472">Membrane</keyword>
<dbReference type="Proteomes" id="UP000319792">
    <property type="component" value="Unassembled WGS sequence"/>
</dbReference>
<feature type="domain" description="Protein kinase" evidence="10">
    <location>
        <begin position="48"/>
        <end position="303"/>
    </location>
</feature>
<evidence type="ECO:0000256" key="8">
    <source>
        <dbReference type="SAM" id="MobiDB-lite"/>
    </source>
</evidence>
<dbReference type="GO" id="GO:0005524">
    <property type="term" value="F:ATP binding"/>
    <property type="evidence" value="ECO:0007669"/>
    <property type="project" value="UniProtKB-UniRule"/>
</dbReference>
<evidence type="ECO:0000256" key="9">
    <source>
        <dbReference type="SAM" id="Phobius"/>
    </source>
</evidence>
<dbReference type="PROSITE" id="PS00107">
    <property type="entry name" value="PROTEIN_KINASE_ATP"/>
    <property type="match status" value="1"/>
</dbReference>
<accession>A0A5C5RUB3</accession>
<keyword evidence="9" id="KW-1133">Transmembrane helix</keyword>
<dbReference type="CDD" id="cd14014">
    <property type="entry name" value="STKc_PknB_like"/>
    <property type="match status" value="1"/>
</dbReference>
<dbReference type="InterPro" id="IPR000719">
    <property type="entry name" value="Prot_kinase_dom"/>
</dbReference>
<keyword evidence="3" id="KW-0808">Transferase</keyword>
<dbReference type="PANTHER" id="PTHR43289:SF6">
    <property type="entry name" value="SERINE_THREONINE-PROTEIN KINASE NEKL-3"/>
    <property type="match status" value="1"/>
</dbReference>